<dbReference type="InterPro" id="IPR036388">
    <property type="entry name" value="WH-like_DNA-bd_sf"/>
</dbReference>
<comment type="similarity">
    <text evidence="1">Belongs to the sigma-70 factor family. ECF subfamily.</text>
</comment>
<dbReference type="KEGG" id="fsl:EJO69_05805"/>
<keyword evidence="9" id="KW-1185">Reference proteome</keyword>
<dbReference type="GO" id="GO:0016987">
    <property type="term" value="F:sigma factor activity"/>
    <property type="evidence" value="ECO:0007669"/>
    <property type="project" value="UniProtKB-KW"/>
</dbReference>
<dbReference type="Pfam" id="PF04542">
    <property type="entry name" value="Sigma70_r2"/>
    <property type="match status" value="1"/>
</dbReference>
<sequence length="199" mass="22019">MENTDQPPGPGVQRGGDDAGILLDQIASGDRQAFADLYELTGGMLLAVIIRVVRDRDLAEEVLHECFTYIWTSARSFDGERGTGTGWLVTLARRRAIDCVRSTQSQRTRETVQGIREINLTAGFHGGVDDEVETRIESARAATALRTLPPEQGRVIALVYYEGLTHQQAAERTGIPLGTVKTRIRDGLKRLREQMEGVR</sequence>
<evidence type="ECO:0000259" key="6">
    <source>
        <dbReference type="Pfam" id="PF04542"/>
    </source>
</evidence>
<protein>
    <submittedName>
        <fullName evidence="8">Sigma-70 family RNA polymerase sigma factor</fullName>
    </submittedName>
</protein>
<dbReference type="RefSeq" id="WP_126040121.1">
    <property type="nucleotide sequence ID" value="NZ_CP034438.1"/>
</dbReference>
<dbReference type="InterPro" id="IPR007627">
    <property type="entry name" value="RNA_pol_sigma70_r2"/>
</dbReference>
<organism evidence="8 9">
    <name type="scientific">Flaviflexus salsibiostraticola</name>
    <dbReference type="NCBI Taxonomy" id="1282737"/>
    <lineage>
        <taxon>Bacteria</taxon>
        <taxon>Bacillati</taxon>
        <taxon>Actinomycetota</taxon>
        <taxon>Actinomycetes</taxon>
        <taxon>Actinomycetales</taxon>
        <taxon>Actinomycetaceae</taxon>
        <taxon>Flaviflexus</taxon>
    </lineage>
</organism>
<evidence type="ECO:0000256" key="4">
    <source>
        <dbReference type="ARBA" id="ARBA00023125"/>
    </source>
</evidence>
<evidence type="ECO:0000256" key="1">
    <source>
        <dbReference type="ARBA" id="ARBA00010641"/>
    </source>
</evidence>
<gene>
    <name evidence="8" type="ORF">EJO69_05805</name>
</gene>
<dbReference type="AlphaFoldDB" id="A0A3Q8WTH5"/>
<dbReference type="CDD" id="cd06171">
    <property type="entry name" value="Sigma70_r4"/>
    <property type="match status" value="1"/>
</dbReference>
<reference evidence="8 9" key="1">
    <citation type="submission" date="2018-12" db="EMBL/GenBank/DDBJ databases">
        <title>Complete genome sequence of Flaviflexus salsibiostraticola KCTC 33148.</title>
        <authorList>
            <person name="Bae J.-W."/>
        </authorList>
    </citation>
    <scope>NUCLEOTIDE SEQUENCE [LARGE SCALE GENOMIC DNA]</scope>
    <source>
        <strain evidence="8 9">KCTC 33148</strain>
    </source>
</reference>
<evidence type="ECO:0000313" key="8">
    <source>
        <dbReference type="EMBL" id="AZN29870.1"/>
    </source>
</evidence>
<dbReference type="InterPro" id="IPR013325">
    <property type="entry name" value="RNA_pol_sigma_r2"/>
</dbReference>
<evidence type="ECO:0000259" key="7">
    <source>
        <dbReference type="Pfam" id="PF04545"/>
    </source>
</evidence>
<dbReference type="Gene3D" id="1.10.10.10">
    <property type="entry name" value="Winged helix-like DNA-binding domain superfamily/Winged helix DNA-binding domain"/>
    <property type="match status" value="1"/>
</dbReference>
<name>A0A3Q8WTH5_9ACTO</name>
<dbReference type="Gene3D" id="1.10.1740.10">
    <property type="match status" value="1"/>
</dbReference>
<keyword evidence="5" id="KW-0804">Transcription</keyword>
<dbReference type="SUPFAM" id="SSF88659">
    <property type="entry name" value="Sigma3 and sigma4 domains of RNA polymerase sigma factors"/>
    <property type="match status" value="1"/>
</dbReference>
<dbReference type="GO" id="GO:0006352">
    <property type="term" value="P:DNA-templated transcription initiation"/>
    <property type="evidence" value="ECO:0007669"/>
    <property type="project" value="InterPro"/>
</dbReference>
<dbReference type="Pfam" id="PF04545">
    <property type="entry name" value="Sigma70_r4"/>
    <property type="match status" value="1"/>
</dbReference>
<evidence type="ECO:0000256" key="5">
    <source>
        <dbReference type="ARBA" id="ARBA00023163"/>
    </source>
</evidence>
<feature type="domain" description="RNA polymerase sigma-70 region 2" evidence="6">
    <location>
        <begin position="37"/>
        <end position="104"/>
    </location>
</feature>
<keyword evidence="3" id="KW-0731">Sigma factor</keyword>
<evidence type="ECO:0000256" key="2">
    <source>
        <dbReference type="ARBA" id="ARBA00023015"/>
    </source>
</evidence>
<dbReference type="SUPFAM" id="SSF88946">
    <property type="entry name" value="Sigma2 domain of RNA polymerase sigma factors"/>
    <property type="match status" value="1"/>
</dbReference>
<dbReference type="EMBL" id="CP034438">
    <property type="protein sequence ID" value="AZN29870.1"/>
    <property type="molecule type" value="Genomic_DNA"/>
</dbReference>
<dbReference type="OrthoDB" id="9784272at2"/>
<keyword evidence="4" id="KW-0238">DNA-binding</keyword>
<dbReference type="InterPro" id="IPR013324">
    <property type="entry name" value="RNA_pol_sigma_r3/r4-like"/>
</dbReference>
<dbReference type="NCBIfam" id="TIGR02937">
    <property type="entry name" value="sigma70-ECF"/>
    <property type="match status" value="1"/>
</dbReference>
<dbReference type="GO" id="GO:0003677">
    <property type="term" value="F:DNA binding"/>
    <property type="evidence" value="ECO:0007669"/>
    <property type="project" value="UniProtKB-KW"/>
</dbReference>
<dbReference type="PANTHER" id="PTHR43133">
    <property type="entry name" value="RNA POLYMERASE ECF-TYPE SIGMA FACTO"/>
    <property type="match status" value="1"/>
</dbReference>
<evidence type="ECO:0000256" key="3">
    <source>
        <dbReference type="ARBA" id="ARBA00023082"/>
    </source>
</evidence>
<evidence type="ECO:0000313" key="9">
    <source>
        <dbReference type="Proteomes" id="UP000270021"/>
    </source>
</evidence>
<dbReference type="Proteomes" id="UP000270021">
    <property type="component" value="Chromosome"/>
</dbReference>
<proteinExistence type="inferred from homology"/>
<dbReference type="InterPro" id="IPR007630">
    <property type="entry name" value="RNA_pol_sigma70_r4"/>
</dbReference>
<dbReference type="InterPro" id="IPR039425">
    <property type="entry name" value="RNA_pol_sigma-70-like"/>
</dbReference>
<dbReference type="InterPro" id="IPR014284">
    <property type="entry name" value="RNA_pol_sigma-70_dom"/>
</dbReference>
<feature type="domain" description="RNA polymerase sigma-70 region 4" evidence="7">
    <location>
        <begin position="144"/>
        <end position="193"/>
    </location>
</feature>
<accession>A0A3Q8WTH5</accession>
<dbReference type="PANTHER" id="PTHR43133:SF66">
    <property type="entry name" value="ECF RNA POLYMERASE SIGMA FACTOR SIGK"/>
    <property type="match status" value="1"/>
</dbReference>
<keyword evidence="2" id="KW-0805">Transcription regulation</keyword>